<dbReference type="Gene3D" id="3.40.50.720">
    <property type="entry name" value="NAD(P)-binding Rossmann-like Domain"/>
    <property type="match status" value="1"/>
</dbReference>
<dbReference type="InterPro" id="IPR057326">
    <property type="entry name" value="KR_dom"/>
</dbReference>
<dbReference type="PROSITE" id="PS00061">
    <property type="entry name" value="ADH_SHORT"/>
    <property type="match status" value="1"/>
</dbReference>
<dbReference type="InterPro" id="IPR002347">
    <property type="entry name" value="SDR_fam"/>
</dbReference>
<dbReference type="SMART" id="SM00822">
    <property type="entry name" value="PKS_KR"/>
    <property type="match status" value="1"/>
</dbReference>
<reference evidence="4 5" key="1">
    <citation type="submission" date="2020-07" db="EMBL/GenBank/DDBJ databases">
        <title>Sequencing the genomes of 1000 actinobacteria strains.</title>
        <authorList>
            <person name="Klenk H.-P."/>
        </authorList>
    </citation>
    <scope>NUCLEOTIDE SEQUENCE [LARGE SCALE GENOMIC DNA]</scope>
    <source>
        <strain evidence="4 5">DSM 42178</strain>
    </source>
</reference>
<feature type="domain" description="Ketoreductase" evidence="3">
    <location>
        <begin position="2"/>
        <end position="177"/>
    </location>
</feature>
<dbReference type="Pfam" id="PF00106">
    <property type="entry name" value="adh_short"/>
    <property type="match status" value="1"/>
</dbReference>
<evidence type="ECO:0000256" key="1">
    <source>
        <dbReference type="ARBA" id="ARBA00006484"/>
    </source>
</evidence>
<name>A0A852ZWZ7_9ACTN</name>
<protein>
    <submittedName>
        <fullName evidence="4">NADP-dependent 3-hydroxy acid dehydrogenase YdfG</fullName>
    </submittedName>
</protein>
<dbReference type="PANTHER" id="PTHR44196:SF1">
    <property type="entry name" value="DEHYDROGENASE_REDUCTASE SDR FAMILY MEMBER 7B"/>
    <property type="match status" value="1"/>
</dbReference>
<dbReference type="CDD" id="cd05233">
    <property type="entry name" value="SDR_c"/>
    <property type="match status" value="1"/>
</dbReference>
<evidence type="ECO:0000259" key="3">
    <source>
        <dbReference type="SMART" id="SM00822"/>
    </source>
</evidence>
<evidence type="ECO:0000313" key="4">
    <source>
        <dbReference type="EMBL" id="NYI03171.1"/>
    </source>
</evidence>
<dbReference type="RefSeq" id="WP_179812273.1">
    <property type="nucleotide sequence ID" value="NZ_JACBZD010000001.1"/>
</dbReference>
<dbReference type="PRINTS" id="PR00081">
    <property type="entry name" value="GDHRDH"/>
</dbReference>
<keyword evidence="2" id="KW-0560">Oxidoreductase</keyword>
<keyword evidence="5" id="KW-1185">Reference proteome</keyword>
<dbReference type="EMBL" id="JACBZD010000001">
    <property type="protein sequence ID" value="NYI03171.1"/>
    <property type="molecule type" value="Genomic_DNA"/>
</dbReference>
<dbReference type="NCBIfam" id="NF006073">
    <property type="entry name" value="PRK08219.1"/>
    <property type="match status" value="1"/>
</dbReference>
<proteinExistence type="inferred from homology"/>
<comment type="caution">
    <text evidence="4">The sequence shown here is derived from an EMBL/GenBank/DDBJ whole genome shotgun (WGS) entry which is preliminary data.</text>
</comment>
<dbReference type="GO" id="GO:0016491">
    <property type="term" value="F:oxidoreductase activity"/>
    <property type="evidence" value="ECO:0007669"/>
    <property type="project" value="UniProtKB-KW"/>
</dbReference>
<dbReference type="InterPro" id="IPR036291">
    <property type="entry name" value="NAD(P)-bd_dom_sf"/>
</dbReference>
<dbReference type="PANTHER" id="PTHR44196">
    <property type="entry name" value="DEHYDROGENASE/REDUCTASE SDR FAMILY MEMBER 7B"/>
    <property type="match status" value="1"/>
</dbReference>
<organism evidence="4 5">
    <name type="scientific">Allostreptomyces psammosilenae</name>
    <dbReference type="NCBI Taxonomy" id="1892865"/>
    <lineage>
        <taxon>Bacteria</taxon>
        <taxon>Bacillati</taxon>
        <taxon>Actinomycetota</taxon>
        <taxon>Actinomycetes</taxon>
        <taxon>Kitasatosporales</taxon>
        <taxon>Streptomycetaceae</taxon>
        <taxon>Allostreptomyces</taxon>
    </lineage>
</organism>
<comment type="similarity">
    <text evidence="1">Belongs to the short-chain dehydrogenases/reductases (SDR) family.</text>
</comment>
<evidence type="ECO:0000256" key="2">
    <source>
        <dbReference type="ARBA" id="ARBA00023002"/>
    </source>
</evidence>
<accession>A0A852ZWZ7</accession>
<dbReference type="GO" id="GO:0016020">
    <property type="term" value="C:membrane"/>
    <property type="evidence" value="ECO:0007669"/>
    <property type="project" value="TreeGrafter"/>
</dbReference>
<dbReference type="InterPro" id="IPR020904">
    <property type="entry name" value="Sc_DH/Rdtase_CS"/>
</dbReference>
<dbReference type="AlphaFoldDB" id="A0A852ZWZ7"/>
<evidence type="ECO:0000313" key="5">
    <source>
        <dbReference type="Proteomes" id="UP000567795"/>
    </source>
</evidence>
<gene>
    <name evidence="4" type="ORF">FHU37_000114</name>
</gene>
<sequence>MGTYLITGATGGIGRAIALRLSGLGHRLLLVGRASKRLSNLVHALPEGSRALAADLTQPELLEGALVPDLPDRLDGIVHSAGIVELGAVAETSTTTWQQALTVNLTSPAEITRLTLPALRANRGHVIFINSGAGQRANARWGAYAASKFGLRALADALRAEEHEHGIRVTSIYPGRTASEMQRKVHQQEGRPYDPERWIDPESVATAVLTALSLPRDAEVTDLTVRPGVSR</sequence>
<dbReference type="SUPFAM" id="SSF51735">
    <property type="entry name" value="NAD(P)-binding Rossmann-fold domains"/>
    <property type="match status" value="1"/>
</dbReference>
<dbReference type="Proteomes" id="UP000567795">
    <property type="component" value="Unassembled WGS sequence"/>
</dbReference>